<dbReference type="SMART" id="SM00530">
    <property type="entry name" value="HTH_XRE"/>
    <property type="match status" value="1"/>
</dbReference>
<dbReference type="SUPFAM" id="SSF47413">
    <property type="entry name" value="lambda repressor-like DNA-binding domains"/>
    <property type="match status" value="1"/>
</dbReference>
<organism evidence="2">
    <name type="scientific">uncultured Aureispira sp</name>
    <dbReference type="NCBI Taxonomy" id="1331704"/>
    <lineage>
        <taxon>Bacteria</taxon>
        <taxon>Pseudomonadati</taxon>
        <taxon>Bacteroidota</taxon>
        <taxon>Saprospiria</taxon>
        <taxon>Saprospirales</taxon>
        <taxon>Saprospiraceae</taxon>
        <taxon>Aureispira</taxon>
        <taxon>environmental samples</taxon>
    </lineage>
</organism>
<proteinExistence type="predicted"/>
<evidence type="ECO:0000313" key="2">
    <source>
        <dbReference type="EMBL" id="CAA6816039.1"/>
    </source>
</evidence>
<name>A0A6S6THV7_9BACT</name>
<feature type="domain" description="HTH cro/C1-type" evidence="1">
    <location>
        <begin position="63"/>
        <end position="117"/>
    </location>
</feature>
<dbReference type="Gene3D" id="1.10.260.40">
    <property type="entry name" value="lambda repressor-like DNA-binding domains"/>
    <property type="match status" value="1"/>
</dbReference>
<dbReference type="GO" id="GO:0003677">
    <property type="term" value="F:DNA binding"/>
    <property type="evidence" value="ECO:0007669"/>
    <property type="project" value="InterPro"/>
</dbReference>
<dbReference type="EMBL" id="CACVAQ010000232">
    <property type="protein sequence ID" value="CAA6816039.1"/>
    <property type="molecule type" value="Genomic_DNA"/>
</dbReference>
<reference evidence="2" key="1">
    <citation type="submission" date="2020-01" db="EMBL/GenBank/DDBJ databases">
        <authorList>
            <person name="Meier V. D."/>
            <person name="Meier V D."/>
        </authorList>
    </citation>
    <scope>NUCLEOTIDE SEQUENCE</scope>
    <source>
        <strain evidence="2">HLG_WM_MAG_10</strain>
    </source>
</reference>
<protein>
    <submittedName>
        <fullName evidence="2">HTH-type transcriptional regulator / antitoxin HigA</fullName>
    </submittedName>
</protein>
<accession>A0A6S6THV7</accession>
<dbReference type="AlphaFoldDB" id="A0A6S6THV7"/>
<dbReference type="CDD" id="cd00093">
    <property type="entry name" value="HTH_XRE"/>
    <property type="match status" value="1"/>
</dbReference>
<dbReference type="InterPro" id="IPR001387">
    <property type="entry name" value="Cro/C1-type_HTH"/>
</dbReference>
<sequence>MEIEKLLVIKTDEQYFNYCDLLEKLATEDEEKYLLEIETLEILIEDWDKKHSTVEDLDPIDILKGLMKSHKIKQVELANMLNISESYMSNILAKRKGISKNVIYKLSKQFKMSQDAFNRPFQLVNELNKSVSNANLMNTTKDMSKYISETV</sequence>
<dbReference type="PROSITE" id="PS50943">
    <property type="entry name" value="HTH_CROC1"/>
    <property type="match status" value="1"/>
</dbReference>
<evidence type="ECO:0000259" key="1">
    <source>
        <dbReference type="PROSITE" id="PS50943"/>
    </source>
</evidence>
<gene>
    <name evidence="2" type="ORF">HELGO_WM16879</name>
</gene>
<dbReference type="InterPro" id="IPR010982">
    <property type="entry name" value="Lambda_DNA-bd_dom_sf"/>
</dbReference>